<evidence type="ECO:0000313" key="3">
    <source>
        <dbReference type="Proteomes" id="UP001449795"/>
    </source>
</evidence>
<sequence>MRNSPAPDSRARKGVQHGFTLIEMLVVVLILGLIGAIVVARGPFRSVTLDLRGAGQQVAASMRQTRLQAIRSGTVLVFTIDPARLDYGLWHGARHALPTGVGIATGPGAGRFVFYPDGSAAGGGAALVERGRLVTLRLNWLTGAIAVEGP</sequence>
<accession>A0ABZ3D8V7</accession>
<dbReference type="InterPro" id="IPR045584">
    <property type="entry name" value="Pilin-like"/>
</dbReference>
<dbReference type="Proteomes" id="UP001449795">
    <property type="component" value="Chromosome"/>
</dbReference>
<dbReference type="SUPFAM" id="SSF54523">
    <property type="entry name" value="Pili subunits"/>
    <property type="match status" value="1"/>
</dbReference>
<proteinExistence type="predicted"/>
<dbReference type="Pfam" id="PF07963">
    <property type="entry name" value="N_methyl"/>
    <property type="match status" value="1"/>
</dbReference>
<evidence type="ECO:0000256" key="1">
    <source>
        <dbReference type="SAM" id="Phobius"/>
    </source>
</evidence>
<keyword evidence="3" id="KW-1185">Reference proteome</keyword>
<keyword evidence="1" id="KW-1133">Transmembrane helix</keyword>
<keyword evidence="1" id="KW-0472">Membrane</keyword>
<keyword evidence="1" id="KW-0812">Transmembrane</keyword>
<protein>
    <submittedName>
        <fullName evidence="2">Prepilin-type N-terminal cleavage/methylation domain-containing protein</fullName>
    </submittedName>
</protein>
<dbReference type="PROSITE" id="PS00409">
    <property type="entry name" value="PROKAR_NTER_METHYL"/>
    <property type="match status" value="1"/>
</dbReference>
<reference evidence="2 3" key="1">
    <citation type="submission" date="2024-04" db="EMBL/GenBank/DDBJ databases">
        <title>Complete genome sequence of Nguyenibacter vanlangesis HBCM-1154, a strain capable of nitrogen fixation, IAA production, and phosphorus solubilization isolated from sugarcane soil.</title>
        <authorList>
            <person name="MY HANH P."/>
        </authorList>
    </citation>
    <scope>NUCLEOTIDE SEQUENCE [LARGE SCALE GENOMIC DNA]</scope>
    <source>
        <strain evidence="2 3">HBCM 1154</strain>
    </source>
</reference>
<organism evidence="2 3">
    <name type="scientific">Nguyenibacter vanlangensis</name>
    <dbReference type="NCBI Taxonomy" id="1216886"/>
    <lineage>
        <taxon>Bacteria</taxon>
        <taxon>Pseudomonadati</taxon>
        <taxon>Pseudomonadota</taxon>
        <taxon>Alphaproteobacteria</taxon>
        <taxon>Acetobacterales</taxon>
        <taxon>Acetobacteraceae</taxon>
        <taxon>Nguyenibacter</taxon>
    </lineage>
</organism>
<dbReference type="EMBL" id="CP152276">
    <property type="protein sequence ID" value="XAE44068.1"/>
    <property type="molecule type" value="Genomic_DNA"/>
</dbReference>
<gene>
    <name evidence="2" type="ORF">AAC691_06445</name>
</gene>
<name>A0ABZ3D8V7_9PROT</name>
<dbReference type="NCBIfam" id="TIGR02532">
    <property type="entry name" value="IV_pilin_GFxxxE"/>
    <property type="match status" value="1"/>
</dbReference>
<dbReference type="InterPro" id="IPR012902">
    <property type="entry name" value="N_methyl_site"/>
</dbReference>
<dbReference type="RefSeq" id="WP_342629387.1">
    <property type="nucleotide sequence ID" value="NZ_CP152276.1"/>
</dbReference>
<feature type="transmembrane region" description="Helical" evidence="1">
    <location>
        <begin position="21"/>
        <end position="40"/>
    </location>
</feature>
<evidence type="ECO:0000313" key="2">
    <source>
        <dbReference type="EMBL" id="XAE44068.1"/>
    </source>
</evidence>